<dbReference type="Proteomes" id="UP000436088">
    <property type="component" value="Unassembled WGS sequence"/>
</dbReference>
<dbReference type="GO" id="GO:0005886">
    <property type="term" value="C:plasma membrane"/>
    <property type="evidence" value="ECO:0007669"/>
    <property type="project" value="TreeGrafter"/>
</dbReference>
<dbReference type="InterPro" id="IPR008700">
    <property type="entry name" value="TypeIII_avirulence_cleave"/>
</dbReference>
<accession>A0A6A3CLB0</accession>
<keyword evidence="3" id="KW-0645">Protease</keyword>
<evidence type="ECO:0000313" key="4">
    <source>
        <dbReference type="Proteomes" id="UP000436088"/>
    </source>
</evidence>
<dbReference type="PANTHER" id="PTHR33159">
    <property type="entry name" value="RPM1-INTERACTING PROTEIN 4 (RIN4) FAMILY PROTEIN"/>
    <property type="match status" value="1"/>
</dbReference>
<keyword evidence="4" id="KW-1185">Reference proteome</keyword>
<protein>
    <submittedName>
        <fullName evidence="3">CAAX amino terminal protease family protein</fullName>
    </submittedName>
</protein>
<dbReference type="EMBL" id="VEPZ02000209">
    <property type="protein sequence ID" value="KAE8730160.1"/>
    <property type="molecule type" value="Genomic_DNA"/>
</dbReference>
<dbReference type="PANTHER" id="PTHR33159:SF75">
    <property type="entry name" value="RPM1-INTERACTING PROTEIN 4-LIKE"/>
    <property type="match status" value="1"/>
</dbReference>
<gene>
    <name evidence="3" type="ORF">F3Y22_tig00003041pilonHSYRG01004</name>
</gene>
<reference evidence="3" key="1">
    <citation type="submission" date="2019-09" db="EMBL/GenBank/DDBJ databases">
        <title>Draft genome information of white flower Hibiscus syriacus.</title>
        <authorList>
            <person name="Kim Y.-M."/>
        </authorList>
    </citation>
    <scope>NUCLEOTIDE SEQUENCE [LARGE SCALE GENOMIC DNA]</scope>
    <source>
        <strain evidence="3">YM2019G1</strain>
    </source>
</reference>
<sequence>MASHYKTQPLPKFGEWDENDPASAEGFTAIFNIARDEKRTGGSVTVVATESLKSQNKQKRKHKHSIKRKWFCFA</sequence>
<organism evidence="3 4">
    <name type="scientific">Hibiscus syriacus</name>
    <name type="common">Rose of Sharon</name>
    <dbReference type="NCBI Taxonomy" id="106335"/>
    <lineage>
        <taxon>Eukaryota</taxon>
        <taxon>Viridiplantae</taxon>
        <taxon>Streptophyta</taxon>
        <taxon>Embryophyta</taxon>
        <taxon>Tracheophyta</taxon>
        <taxon>Spermatophyta</taxon>
        <taxon>Magnoliopsida</taxon>
        <taxon>eudicotyledons</taxon>
        <taxon>Gunneridae</taxon>
        <taxon>Pentapetalae</taxon>
        <taxon>rosids</taxon>
        <taxon>malvids</taxon>
        <taxon>Malvales</taxon>
        <taxon>Malvaceae</taxon>
        <taxon>Malvoideae</taxon>
        <taxon>Hibiscus</taxon>
    </lineage>
</organism>
<dbReference type="Pfam" id="PF05627">
    <property type="entry name" value="AvrRpt-cleavage"/>
    <property type="match status" value="1"/>
</dbReference>
<evidence type="ECO:0000313" key="3">
    <source>
        <dbReference type="EMBL" id="KAE8730160.1"/>
    </source>
</evidence>
<dbReference type="GO" id="GO:0006508">
    <property type="term" value="P:proteolysis"/>
    <property type="evidence" value="ECO:0007669"/>
    <property type="project" value="UniProtKB-KW"/>
</dbReference>
<proteinExistence type="predicted"/>
<feature type="domain" description="RIN4 pathogenic type III effector avirulence factor Avr cleavage site" evidence="2">
    <location>
        <begin position="8"/>
        <end position="39"/>
    </location>
</feature>
<evidence type="ECO:0000259" key="2">
    <source>
        <dbReference type="Pfam" id="PF05627"/>
    </source>
</evidence>
<name>A0A6A3CLB0_HIBSY</name>
<dbReference type="AlphaFoldDB" id="A0A6A3CLB0"/>
<dbReference type="InterPro" id="IPR040387">
    <property type="entry name" value="RIN4/NOI4"/>
</dbReference>
<feature type="region of interest" description="Disordered" evidence="1">
    <location>
        <begin position="1"/>
        <end position="20"/>
    </location>
</feature>
<dbReference type="GO" id="GO:0008233">
    <property type="term" value="F:peptidase activity"/>
    <property type="evidence" value="ECO:0007669"/>
    <property type="project" value="UniProtKB-KW"/>
</dbReference>
<keyword evidence="3" id="KW-0378">Hydrolase</keyword>
<evidence type="ECO:0000256" key="1">
    <source>
        <dbReference type="SAM" id="MobiDB-lite"/>
    </source>
</evidence>
<dbReference type="OrthoDB" id="1903947at2759"/>
<comment type="caution">
    <text evidence="3">The sequence shown here is derived from an EMBL/GenBank/DDBJ whole genome shotgun (WGS) entry which is preliminary data.</text>
</comment>